<feature type="compositionally biased region" description="Basic and acidic residues" evidence="1">
    <location>
        <begin position="319"/>
        <end position="335"/>
    </location>
</feature>
<dbReference type="NCBIfam" id="TIGR02452">
    <property type="entry name" value="TIGR02452 family protein"/>
    <property type="match status" value="1"/>
</dbReference>
<dbReference type="Pfam" id="PF10021">
    <property type="entry name" value="PARG_cat_microb"/>
    <property type="match status" value="1"/>
</dbReference>
<evidence type="ECO:0000313" key="4">
    <source>
        <dbReference type="Proteomes" id="UP000799444"/>
    </source>
</evidence>
<dbReference type="PANTHER" id="PTHR35596:SF1">
    <property type="entry name" value="MICROBIAL-TYPE PARG CATALYTIC DOMAIN-CONTAINING PROTEIN"/>
    <property type="match status" value="1"/>
</dbReference>
<feature type="compositionally biased region" description="Acidic residues" evidence="1">
    <location>
        <begin position="432"/>
        <end position="448"/>
    </location>
</feature>
<gene>
    <name evidence="3" type="ORF">EJ04DRAFT_493452</name>
</gene>
<dbReference type="Proteomes" id="UP000799444">
    <property type="component" value="Unassembled WGS sequence"/>
</dbReference>
<dbReference type="InterPro" id="IPR012664">
    <property type="entry name" value="CHP02452"/>
</dbReference>
<evidence type="ECO:0000313" key="3">
    <source>
        <dbReference type="EMBL" id="KAF2734508.1"/>
    </source>
</evidence>
<dbReference type="AlphaFoldDB" id="A0A9P4QV85"/>
<feature type="compositionally biased region" description="Acidic residues" evidence="1">
    <location>
        <begin position="456"/>
        <end position="466"/>
    </location>
</feature>
<accession>A0A9P4QV85</accession>
<organism evidence="3 4">
    <name type="scientific">Polyplosphaeria fusca</name>
    <dbReference type="NCBI Taxonomy" id="682080"/>
    <lineage>
        <taxon>Eukaryota</taxon>
        <taxon>Fungi</taxon>
        <taxon>Dikarya</taxon>
        <taxon>Ascomycota</taxon>
        <taxon>Pezizomycotina</taxon>
        <taxon>Dothideomycetes</taxon>
        <taxon>Pleosporomycetidae</taxon>
        <taxon>Pleosporales</taxon>
        <taxon>Tetraplosphaeriaceae</taxon>
        <taxon>Polyplosphaeria</taxon>
    </lineage>
</organism>
<evidence type="ECO:0000259" key="2">
    <source>
        <dbReference type="Pfam" id="PF10021"/>
    </source>
</evidence>
<feature type="domain" description="Microbial-type PARG catalytic" evidence="2">
    <location>
        <begin position="137"/>
        <end position="208"/>
    </location>
</feature>
<feature type="region of interest" description="Disordered" evidence="1">
    <location>
        <begin position="51"/>
        <end position="70"/>
    </location>
</feature>
<protein>
    <recommendedName>
        <fullName evidence="2">Microbial-type PARG catalytic domain-containing protein</fullName>
    </recommendedName>
</protein>
<dbReference type="Gene3D" id="3.40.220.10">
    <property type="entry name" value="Leucine Aminopeptidase, subunit E, domain 1"/>
    <property type="match status" value="1"/>
</dbReference>
<feature type="compositionally biased region" description="Acidic residues" evidence="1">
    <location>
        <begin position="475"/>
        <end position="485"/>
    </location>
</feature>
<dbReference type="InterPro" id="IPR019261">
    <property type="entry name" value="PARG_cat_microbial"/>
</dbReference>
<dbReference type="InterPro" id="IPR043472">
    <property type="entry name" value="Macro_dom-like"/>
</dbReference>
<dbReference type="OrthoDB" id="9985428at2759"/>
<reference evidence="3" key="1">
    <citation type="journal article" date="2020" name="Stud. Mycol.">
        <title>101 Dothideomycetes genomes: a test case for predicting lifestyles and emergence of pathogens.</title>
        <authorList>
            <person name="Haridas S."/>
            <person name="Albert R."/>
            <person name="Binder M."/>
            <person name="Bloem J."/>
            <person name="Labutti K."/>
            <person name="Salamov A."/>
            <person name="Andreopoulos B."/>
            <person name="Baker S."/>
            <person name="Barry K."/>
            <person name="Bills G."/>
            <person name="Bluhm B."/>
            <person name="Cannon C."/>
            <person name="Castanera R."/>
            <person name="Culley D."/>
            <person name="Daum C."/>
            <person name="Ezra D."/>
            <person name="Gonzalez J."/>
            <person name="Henrissat B."/>
            <person name="Kuo A."/>
            <person name="Liang C."/>
            <person name="Lipzen A."/>
            <person name="Lutzoni F."/>
            <person name="Magnuson J."/>
            <person name="Mondo S."/>
            <person name="Nolan M."/>
            <person name="Ohm R."/>
            <person name="Pangilinan J."/>
            <person name="Park H.-J."/>
            <person name="Ramirez L."/>
            <person name="Alfaro M."/>
            <person name="Sun H."/>
            <person name="Tritt A."/>
            <person name="Yoshinaga Y."/>
            <person name="Zwiers L.-H."/>
            <person name="Turgeon B."/>
            <person name="Goodwin S."/>
            <person name="Spatafora J."/>
            <person name="Crous P."/>
            <person name="Grigoriev I."/>
        </authorList>
    </citation>
    <scope>NUCLEOTIDE SEQUENCE</scope>
    <source>
        <strain evidence="3">CBS 125425</strain>
    </source>
</reference>
<feature type="region of interest" description="Disordered" evidence="1">
    <location>
        <begin position="314"/>
        <end position="335"/>
    </location>
</feature>
<dbReference type="EMBL" id="ML996147">
    <property type="protein sequence ID" value="KAF2734508.1"/>
    <property type="molecule type" value="Genomic_DNA"/>
</dbReference>
<comment type="caution">
    <text evidence="3">The sequence shown here is derived from an EMBL/GenBank/DDBJ whole genome shotgun (WGS) entry which is preliminary data.</text>
</comment>
<proteinExistence type="predicted"/>
<evidence type="ECO:0000256" key="1">
    <source>
        <dbReference type="SAM" id="MobiDB-lite"/>
    </source>
</evidence>
<feature type="region of interest" description="Disordered" evidence="1">
    <location>
        <begin position="79"/>
        <end position="118"/>
    </location>
</feature>
<feature type="region of interest" description="Disordered" evidence="1">
    <location>
        <begin position="429"/>
        <end position="485"/>
    </location>
</feature>
<dbReference type="PANTHER" id="PTHR35596">
    <property type="entry name" value="DUF2263 DOMAIN-CONTAINING PROTEIN"/>
    <property type="match status" value="1"/>
</dbReference>
<name>A0A9P4QV85_9PLEO</name>
<keyword evidence="4" id="KW-1185">Reference proteome</keyword>
<sequence>MGRATQSQGLAPPVVRKGIRAKQARHIVNKVVPAILASNARARRGAEGSELIIDPGPVTHASVGQDGAREPAEVAYVKRKGQGRRKAKGEGSFLDEVAAREDVKPNKGKKRKPSPDQQIAALAVSSNPPPTPLNPPMKIRIIATDTLTAAHLLTFPPNPLKKQPNTAILNMASPLRPGGGTLLGATSQEEFLCARTTLLASLHEPYYRLPEYGGIFTRDVLVLRDASGLGSGRGGWLKRGERWWVDVVSAGMVRVGDLEGGKWGEREREVVGRKMRGVMRILVARGVRRVVLGAWGCGAYGNLAGDVAGAWRGGLGGGGEERQKSKREKRDRGRAEEVERWEGIEEVVFAISNRRMAGEFAEVFGGVEVEEGPGKEREEEEEEEDEVAEELRSKIGEMEAQIQQMWNPESKARIGVILEKLREQLAERVGELGEDDDSGGIYSEDEIEAWIGGDTEKEDEIEDENASENKSSSGLEDDDGSGDTK</sequence>